<dbReference type="InterPro" id="IPR027417">
    <property type="entry name" value="P-loop_NTPase"/>
</dbReference>
<keyword evidence="2" id="KW-0547">Nucleotide-binding</keyword>
<evidence type="ECO:0000259" key="4">
    <source>
        <dbReference type="SMART" id="SM00382"/>
    </source>
</evidence>
<dbReference type="InterPro" id="IPR018145">
    <property type="entry name" value="CagE_TrbE_VirB_cntrl_dom"/>
</dbReference>
<comment type="similarity">
    <text evidence="1">Belongs to the TrbE/VirB4 family.</text>
</comment>
<dbReference type="AlphaFoldDB" id="A0A5R9JAE3"/>
<keyword evidence="6" id="KW-1185">Reference proteome</keyword>
<protein>
    <submittedName>
        <fullName evidence="5">Transporter</fullName>
    </submittedName>
</protein>
<dbReference type="SUPFAM" id="SSF52540">
    <property type="entry name" value="P-loop containing nucleoside triphosphate hydrolases"/>
    <property type="match status" value="1"/>
</dbReference>
<name>A0A5R9JAE3_9PROT</name>
<dbReference type="Gene3D" id="3.40.50.300">
    <property type="entry name" value="P-loop containing nucleotide triphosphate hydrolases"/>
    <property type="match status" value="2"/>
</dbReference>
<dbReference type="Proteomes" id="UP000305654">
    <property type="component" value="Unassembled WGS sequence"/>
</dbReference>
<keyword evidence="3" id="KW-0067">ATP-binding</keyword>
<proteinExistence type="inferred from homology"/>
<reference evidence="5 6" key="1">
    <citation type="submission" date="2019-05" db="EMBL/GenBank/DDBJ databases">
        <authorList>
            <person name="Pankratov T."/>
            <person name="Grouzdev D."/>
        </authorList>
    </citation>
    <scope>NUCLEOTIDE SEQUENCE [LARGE SCALE GENOMIC DNA]</scope>
    <source>
        <strain evidence="5 6">KEBCLARHB70R</strain>
    </source>
</reference>
<dbReference type="SMART" id="SM00382">
    <property type="entry name" value="AAA"/>
    <property type="match status" value="1"/>
</dbReference>
<dbReference type="Pfam" id="PF03135">
    <property type="entry name" value="CagE_TrbE_VirB"/>
    <property type="match status" value="1"/>
</dbReference>
<feature type="domain" description="AAA+ ATPase" evidence="4">
    <location>
        <begin position="464"/>
        <end position="719"/>
    </location>
</feature>
<evidence type="ECO:0000313" key="5">
    <source>
        <dbReference type="EMBL" id="TLU71178.1"/>
    </source>
</evidence>
<evidence type="ECO:0000256" key="1">
    <source>
        <dbReference type="ARBA" id="ARBA00006512"/>
    </source>
</evidence>
<dbReference type="InterPro" id="IPR051162">
    <property type="entry name" value="T4SS_component"/>
</dbReference>
<organism evidence="5 6">
    <name type="scientific">Lichenicoccus roseus</name>
    <dbReference type="NCBI Taxonomy" id="2683649"/>
    <lineage>
        <taxon>Bacteria</taxon>
        <taxon>Pseudomonadati</taxon>
        <taxon>Pseudomonadota</taxon>
        <taxon>Alphaproteobacteria</taxon>
        <taxon>Acetobacterales</taxon>
        <taxon>Acetobacteraceae</taxon>
        <taxon>Lichenicoccus</taxon>
    </lineage>
</organism>
<comment type="caution">
    <text evidence="5">The sequence shown here is derived from an EMBL/GenBank/DDBJ whole genome shotgun (WGS) entry which is preliminary data.</text>
</comment>
<dbReference type="PANTHER" id="PTHR30121:SF12">
    <property type="entry name" value="TYPE IV SECRETION SYSTEM PROTEIN CAGE"/>
    <property type="match status" value="1"/>
</dbReference>
<dbReference type="OrthoDB" id="9816422at2"/>
<dbReference type="EMBL" id="VCDI01000008">
    <property type="protein sequence ID" value="TLU71178.1"/>
    <property type="molecule type" value="Genomic_DNA"/>
</dbReference>
<dbReference type="GO" id="GO:0005524">
    <property type="term" value="F:ATP binding"/>
    <property type="evidence" value="ECO:0007669"/>
    <property type="project" value="UniProtKB-KW"/>
</dbReference>
<dbReference type="RefSeq" id="WP_138327535.1">
    <property type="nucleotide sequence ID" value="NZ_VCDI01000008.1"/>
</dbReference>
<sequence>MSRFTNLAEYRSTKAGVADFLPYAIIATAAGDGPSLVQTKRGGYLVGYFFTPPDSASSTDQQVEDLSRRVNVALTPLGSGWSSWTDVISFASNSYPPPHASAFPDPISRMVDEERRQAFQSEGAHFENERVFLLCYEPPPQQVTRLEKMLYTDPGTDQPGLMAHIEEGFQRSLERFEDSCGRHIGLRRMESFTVVDPQGRPHVQDELVNYLHYCVTGKRHGIQIPDAGAFLDVLIGGQDIWPGEMPILGEDYLTCVVIDGFPAESFPNILQRLNTLAMPYRYTQRAIYQDTHHATRTIRFYRDRWSQRVKPIVQTVLQVKGGTENEFARSMKTEAEAAMSLAESGAVRYCNYSAIVVLRHRDANRLSDMARLVAQQINEAGFAARIETTNNVEAWRGSLPGEIHAHVRRPLIHSANLADLLPLSGVWTGAPHAPHPRWPAGSPALLHARTIGAIPFRANLHVGDVGHTTIYGPTGSGKTALLNTICLQALRYRGMRITAFDYKHGAYATVQACGGRHYEFGGNQVPQLCPLGHLETEGDQSWAAEWIAICFELQTGRAPSPGQRTEIHHALQRFRQPGARAHRSMTHFLIAVQDEEMRKALTYYTIKGSAGTLLDGETEILDDATCFTVYETLDLMAMGEKTSLPVLLALFRRFERSLSGEPTLLILDEAWVALGNPVWREKLRAWLRLLRSKNCAVVMATQSLSDAVNSKLLDVLVESCPTKIYLPNDQALIRGTPEHPGPNDFYRIMGLNDNQIEIIRTAERKREYYWTSPLGCRLIDLGLGPMQLAIAGATDEADVKTVRAMVAEHGREWIYRWLDRKGVDYAPLQ</sequence>
<dbReference type="InterPro" id="IPR003593">
    <property type="entry name" value="AAA+_ATPase"/>
</dbReference>
<evidence type="ECO:0000313" key="6">
    <source>
        <dbReference type="Proteomes" id="UP000305654"/>
    </source>
</evidence>
<evidence type="ECO:0000256" key="2">
    <source>
        <dbReference type="ARBA" id="ARBA00022741"/>
    </source>
</evidence>
<evidence type="ECO:0000256" key="3">
    <source>
        <dbReference type="ARBA" id="ARBA00022840"/>
    </source>
</evidence>
<gene>
    <name evidence="5" type="ORF">FE263_18585</name>
</gene>
<accession>A0A5R9JAE3</accession>
<dbReference type="PANTHER" id="PTHR30121">
    <property type="entry name" value="UNCHARACTERIZED PROTEIN YJGR-RELATED"/>
    <property type="match status" value="1"/>
</dbReference>